<gene>
    <name evidence="1" type="ORF">LOK49_LG03G02195</name>
</gene>
<comment type="caution">
    <text evidence="1">The sequence shown here is derived from an EMBL/GenBank/DDBJ whole genome shotgun (WGS) entry which is preliminary data.</text>
</comment>
<organism evidence="1 2">
    <name type="scientific">Camellia lanceoleosa</name>
    <dbReference type="NCBI Taxonomy" id="1840588"/>
    <lineage>
        <taxon>Eukaryota</taxon>
        <taxon>Viridiplantae</taxon>
        <taxon>Streptophyta</taxon>
        <taxon>Embryophyta</taxon>
        <taxon>Tracheophyta</taxon>
        <taxon>Spermatophyta</taxon>
        <taxon>Magnoliopsida</taxon>
        <taxon>eudicotyledons</taxon>
        <taxon>Gunneridae</taxon>
        <taxon>Pentapetalae</taxon>
        <taxon>asterids</taxon>
        <taxon>Ericales</taxon>
        <taxon>Theaceae</taxon>
        <taxon>Camellia</taxon>
    </lineage>
</organism>
<name>A0ACC0I5G9_9ERIC</name>
<sequence length="166" mass="18289">MISDLSKSLPLLLPAVEDGIFSDSWRIRQSSVELLGDLLFKVAGTSGKALLEGGSDDEGASTEAQGRAIIEVLRKEKRNEVLAALYMVRTNVSLTSPVAGRSLGELVRKLGERVLPLIIPILSRGLKDPNASRRQVRLLTFKFYFVDLIFLFALGLMRISEDMADK</sequence>
<evidence type="ECO:0000313" key="1">
    <source>
        <dbReference type="EMBL" id="KAI8020791.1"/>
    </source>
</evidence>
<evidence type="ECO:0000313" key="2">
    <source>
        <dbReference type="Proteomes" id="UP001060215"/>
    </source>
</evidence>
<proteinExistence type="predicted"/>
<accession>A0ACC0I5G9</accession>
<reference evidence="1 2" key="1">
    <citation type="journal article" date="2022" name="Plant J.">
        <title>Chromosome-level genome of Camellia lanceoleosa provides a valuable resource for understanding genome evolution and self-incompatibility.</title>
        <authorList>
            <person name="Gong W."/>
            <person name="Xiao S."/>
            <person name="Wang L."/>
            <person name="Liao Z."/>
            <person name="Chang Y."/>
            <person name="Mo W."/>
            <person name="Hu G."/>
            <person name="Li W."/>
            <person name="Zhao G."/>
            <person name="Zhu H."/>
            <person name="Hu X."/>
            <person name="Ji K."/>
            <person name="Xiang X."/>
            <person name="Song Q."/>
            <person name="Yuan D."/>
            <person name="Jin S."/>
            <person name="Zhang L."/>
        </authorList>
    </citation>
    <scope>NUCLEOTIDE SEQUENCE [LARGE SCALE GENOMIC DNA]</scope>
    <source>
        <strain evidence="1">SQ_2022a</strain>
    </source>
</reference>
<dbReference type="Proteomes" id="UP001060215">
    <property type="component" value="Chromosome 6"/>
</dbReference>
<keyword evidence="2" id="KW-1185">Reference proteome</keyword>
<dbReference type="EMBL" id="CM045763">
    <property type="protein sequence ID" value="KAI8020791.1"/>
    <property type="molecule type" value="Genomic_DNA"/>
</dbReference>
<protein>
    <submittedName>
        <fullName evidence="1">Protein ILITYHIA</fullName>
    </submittedName>
</protein>